<keyword evidence="1" id="KW-1133">Transmembrane helix</keyword>
<keyword evidence="1" id="KW-0472">Membrane</keyword>
<dbReference type="RefSeq" id="WP_200981874.1">
    <property type="nucleotide sequence ID" value="NZ_CP064654.1"/>
</dbReference>
<evidence type="ECO:0000313" key="3">
    <source>
        <dbReference type="Proteomes" id="UP000594459"/>
    </source>
</evidence>
<accession>A0A7S8F1W0</accession>
<proteinExistence type="predicted"/>
<dbReference type="EMBL" id="CP064654">
    <property type="protein sequence ID" value="QPC98870.1"/>
    <property type="molecule type" value="Genomic_DNA"/>
</dbReference>
<name>A0A7S8F1W0_9SPHN</name>
<dbReference type="Proteomes" id="UP000594459">
    <property type="component" value="Chromosome"/>
</dbReference>
<gene>
    <name evidence="2" type="ORF">IRL76_13725</name>
</gene>
<evidence type="ECO:0000313" key="2">
    <source>
        <dbReference type="EMBL" id="QPC98870.1"/>
    </source>
</evidence>
<keyword evidence="1" id="KW-0812">Transmembrane</keyword>
<protein>
    <submittedName>
        <fullName evidence="2">Uncharacterized protein</fullName>
    </submittedName>
</protein>
<organism evidence="2 3">
    <name type="scientific">Qipengyuania soli</name>
    <dbReference type="NCBI Taxonomy" id="2782568"/>
    <lineage>
        <taxon>Bacteria</taxon>
        <taxon>Pseudomonadati</taxon>
        <taxon>Pseudomonadota</taxon>
        <taxon>Alphaproteobacteria</taxon>
        <taxon>Sphingomonadales</taxon>
        <taxon>Erythrobacteraceae</taxon>
        <taxon>Qipengyuania</taxon>
    </lineage>
</organism>
<dbReference type="AlphaFoldDB" id="A0A7S8F1W0"/>
<feature type="transmembrane region" description="Helical" evidence="1">
    <location>
        <begin position="26"/>
        <end position="46"/>
    </location>
</feature>
<feature type="transmembrane region" description="Helical" evidence="1">
    <location>
        <begin position="53"/>
        <end position="74"/>
    </location>
</feature>
<keyword evidence="3" id="KW-1185">Reference proteome</keyword>
<evidence type="ECO:0000256" key="1">
    <source>
        <dbReference type="SAM" id="Phobius"/>
    </source>
</evidence>
<dbReference type="KEGG" id="qso:IRL76_13725"/>
<sequence>MTDKQDDGAWFSAKTYGYGAGLPVAWQGWAVLGGYLATMLFAGLLIESYQEEGAVFAIPMMLFATLGLILIAGAKTRGGIRWRWGGKDD</sequence>
<reference evidence="2 3" key="1">
    <citation type="submission" date="2020-11" db="EMBL/GenBank/DDBJ databases">
        <title>The genome sequence of Erythrobacter sp. 6D36.</title>
        <authorList>
            <person name="Liu Y."/>
        </authorList>
    </citation>
    <scope>NUCLEOTIDE SEQUENCE [LARGE SCALE GENOMIC DNA]</scope>
    <source>
        <strain evidence="2 3">6D36</strain>
    </source>
</reference>